<accession>A0A0S4JKU2</accession>
<keyword evidence="2" id="KW-0159">Chromosome partition</keyword>
<dbReference type="Gene3D" id="6.10.250.1280">
    <property type="match status" value="1"/>
</dbReference>
<dbReference type="VEuPathDB" id="TriTrypDB:BSAL_35715"/>
<dbReference type="OrthoDB" id="2746at2759"/>
<proteinExistence type="inferred from homology"/>
<name>A0A0S4JKU2_BODSA</name>
<dbReference type="GO" id="GO:0051604">
    <property type="term" value="P:protein maturation"/>
    <property type="evidence" value="ECO:0007669"/>
    <property type="project" value="InterPro"/>
</dbReference>
<keyword evidence="4" id="KW-1185">Reference proteome</keyword>
<reference evidence="4" key="1">
    <citation type="submission" date="2015-09" db="EMBL/GenBank/DDBJ databases">
        <authorList>
            <consortium name="Pathogen Informatics"/>
        </authorList>
    </citation>
    <scope>NUCLEOTIDE SEQUENCE [LARGE SCALE GENOMIC DNA]</scope>
    <source>
        <strain evidence="4">Lake Konstanz</strain>
    </source>
</reference>
<dbReference type="AlphaFoldDB" id="A0A0S4JKU2"/>
<evidence type="ECO:0000256" key="2">
    <source>
        <dbReference type="ARBA" id="ARBA00022829"/>
    </source>
</evidence>
<dbReference type="SUPFAM" id="SSF117916">
    <property type="entry name" value="Fe-S cluster assembly (FSCA) domain-like"/>
    <property type="match status" value="1"/>
</dbReference>
<dbReference type="OMA" id="LMEFICL"/>
<gene>
    <name evidence="3" type="ORF">BSAL_35715</name>
</gene>
<evidence type="ECO:0000313" key="3">
    <source>
        <dbReference type="EMBL" id="CUG92139.1"/>
    </source>
</evidence>
<dbReference type="InterPro" id="IPR039796">
    <property type="entry name" value="MIP18"/>
</dbReference>
<protein>
    <recommendedName>
        <fullName evidence="5">MIP18 family-like domain-containing protein</fullName>
    </recommendedName>
</protein>
<organism evidence="3 4">
    <name type="scientific">Bodo saltans</name>
    <name type="common">Flagellated protozoan</name>
    <dbReference type="NCBI Taxonomy" id="75058"/>
    <lineage>
        <taxon>Eukaryota</taxon>
        <taxon>Discoba</taxon>
        <taxon>Euglenozoa</taxon>
        <taxon>Kinetoplastea</taxon>
        <taxon>Metakinetoplastina</taxon>
        <taxon>Eubodonida</taxon>
        <taxon>Bodonidae</taxon>
        <taxon>Bodo</taxon>
    </lineage>
</organism>
<dbReference type="Proteomes" id="UP000051952">
    <property type="component" value="Unassembled WGS sequence"/>
</dbReference>
<evidence type="ECO:0000313" key="4">
    <source>
        <dbReference type="Proteomes" id="UP000051952"/>
    </source>
</evidence>
<dbReference type="PANTHER" id="PTHR12377">
    <property type="entry name" value="CYTOSOLIC IRON-SULFUR ASSEMBLY COMPONENT 2B-RELATED"/>
    <property type="match status" value="1"/>
</dbReference>
<comment type="similarity">
    <text evidence="1">Belongs to the MIP18 family.</text>
</comment>
<dbReference type="PANTHER" id="PTHR12377:SF2">
    <property type="entry name" value="CYTOSOLIC IRON-SULFUR ASSEMBLY COMPONENT 2A"/>
    <property type="match status" value="1"/>
</dbReference>
<sequence>MEYSSEDIFEELATVRDPERLHQTLAELNVVHPDRCSIRYLPPTEPAGTGSLTVADSPHLTSSSAVGGPWVVSKKRVKPTALVSVVLRPTVPHCHLMHLICLSVIARLQDALPVTTVWKVHITLVPGSHNHLEEVERQAHDKERVAAALENPQIAKELKKLINPYGD</sequence>
<evidence type="ECO:0000256" key="1">
    <source>
        <dbReference type="ARBA" id="ARBA00010381"/>
    </source>
</evidence>
<dbReference type="Gene3D" id="3.30.300.130">
    <property type="entry name" value="Fe-S cluster assembly (FSCA)"/>
    <property type="match status" value="1"/>
</dbReference>
<dbReference type="EMBL" id="CYKH01002009">
    <property type="protein sequence ID" value="CUG92139.1"/>
    <property type="molecule type" value="Genomic_DNA"/>
</dbReference>
<evidence type="ECO:0008006" key="5">
    <source>
        <dbReference type="Google" id="ProtNLM"/>
    </source>
</evidence>
<dbReference type="GO" id="GO:0007059">
    <property type="term" value="P:chromosome segregation"/>
    <property type="evidence" value="ECO:0007669"/>
    <property type="project" value="UniProtKB-KW"/>
</dbReference>
<dbReference type="InterPro" id="IPR034904">
    <property type="entry name" value="FSCA_dom_sf"/>
</dbReference>